<dbReference type="Proteomes" id="UP001469553">
    <property type="component" value="Unassembled WGS sequence"/>
</dbReference>
<dbReference type="EMBL" id="JAHRIP010016767">
    <property type="protein sequence ID" value="MEQ2286104.1"/>
    <property type="molecule type" value="Genomic_DNA"/>
</dbReference>
<keyword evidence="3" id="KW-1185">Reference proteome</keyword>
<dbReference type="PANTHER" id="PTHR22727">
    <property type="entry name" value="PROTEIN CBG13728"/>
    <property type="match status" value="1"/>
</dbReference>
<dbReference type="InterPro" id="IPR039181">
    <property type="entry name" value="Elapor1/2"/>
</dbReference>
<feature type="domain" description="Elapor1/2 galactose binding" evidence="1">
    <location>
        <begin position="1"/>
        <end position="128"/>
    </location>
</feature>
<protein>
    <recommendedName>
        <fullName evidence="1">Elapor1/2 galactose binding domain-containing protein</fullName>
    </recommendedName>
</protein>
<evidence type="ECO:0000313" key="2">
    <source>
        <dbReference type="EMBL" id="MEQ2286104.1"/>
    </source>
</evidence>
<gene>
    <name evidence="2" type="ORF">AMECASPLE_038736</name>
</gene>
<proteinExistence type="predicted"/>
<accession>A0ABV0XX66</accession>
<feature type="non-terminal residue" evidence="2">
    <location>
        <position position="132"/>
    </location>
</feature>
<reference evidence="2 3" key="1">
    <citation type="submission" date="2021-06" db="EMBL/GenBank/DDBJ databases">
        <authorList>
            <person name="Palmer J.M."/>
        </authorList>
    </citation>
    <scope>NUCLEOTIDE SEQUENCE [LARGE SCALE GENOMIC DNA]</scope>
    <source>
        <strain evidence="2 3">AS_MEX2019</strain>
        <tissue evidence="2">Muscle</tissue>
    </source>
</reference>
<sequence>MPKNMESSVFHQEFSNSNQRTAWEVAGEYVYTAPGVQDTDYLTLTLNVPGYRRAQSLANSEMNELSRITFVFETICTADCRFYFLVGYSKWNNYLVEQWKGRNRKQSYSYLIQSNHTVSFTWTFQRTEEFSM</sequence>
<organism evidence="2 3">
    <name type="scientific">Ameca splendens</name>
    <dbReference type="NCBI Taxonomy" id="208324"/>
    <lineage>
        <taxon>Eukaryota</taxon>
        <taxon>Metazoa</taxon>
        <taxon>Chordata</taxon>
        <taxon>Craniata</taxon>
        <taxon>Vertebrata</taxon>
        <taxon>Euteleostomi</taxon>
        <taxon>Actinopterygii</taxon>
        <taxon>Neopterygii</taxon>
        <taxon>Teleostei</taxon>
        <taxon>Neoteleostei</taxon>
        <taxon>Acanthomorphata</taxon>
        <taxon>Ovalentaria</taxon>
        <taxon>Atherinomorphae</taxon>
        <taxon>Cyprinodontiformes</taxon>
        <taxon>Goodeidae</taxon>
        <taxon>Ameca</taxon>
    </lineage>
</organism>
<evidence type="ECO:0000313" key="3">
    <source>
        <dbReference type="Proteomes" id="UP001469553"/>
    </source>
</evidence>
<comment type="caution">
    <text evidence="2">The sequence shown here is derived from an EMBL/GenBank/DDBJ whole genome shotgun (WGS) entry which is preliminary data.</text>
</comment>
<dbReference type="PANTHER" id="PTHR22727:SF13">
    <property type="entry name" value="ENDOSOME_LYSOSOME-ASSOCIATED APOPTOSIS AND AUTOPHAGY REGULATOR 1"/>
    <property type="match status" value="1"/>
</dbReference>
<name>A0ABV0XX66_9TELE</name>
<dbReference type="InterPro" id="IPR056608">
    <property type="entry name" value="Elapor1/2_GBD"/>
</dbReference>
<dbReference type="Pfam" id="PF23031">
    <property type="entry name" value="GBD_ELAPOR1"/>
    <property type="match status" value="1"/>
</dbReference>
<evidence type="ECO:0000259" key="1">
    <source>
        <dbReference type="Pfam" id="PF23031"/>
    </source>
</evidence>